<proteinExistence type="predicted"/>
<evidence type="ECO:0008006" key="4">
    <source>
        <dbReference type="Google" id="ProtNLM"/>
    </source>
</evidence>
<dbReference type="EMBL" id="ASPP01038595">
    <property type="protein sequence ID" value="ETO01326.1"/>
    <property type="molecule type" value="Genomic_DNA"/>
</dbReference>
<reference evidence="2 3" key="1">
    <citation type="journal article" date="2013" name="Curr. Biol.">
        <title>The Genome of the Foraminiferan Reticulomyxa filosa.</title>
        <authorList>
            <person name="Glockner G."/>
            <person name="Hulsmann N."/>
            <person name="Schleicher M."/>
            <person name="Noegel A.A."/>
            <person name="Eichinger L."/>
            <person name="Gallinger C."/>
            <person name="Pawlowski J."/>
            <person name="Sierra R."/>
            <person name="Euteneuer U."/>
            <person name="Pillet L."/>
            <person name="Moustafa A."/>
            <person name="Platzer M."/>
            <person name="Groth M."/>
            <person name="Szafranski K."/>
            <person name="Schliwa M."/>
        </authorList>
    </citation>
    <scope>NUCLEOTIDE SEQUENCE [LARGE SCALE GENOMIC DNA]</scope>
</reference>
<keyword evidence="1" id="KW-0472">Membrane</keyword>
<keyword evidence="1" id="KW-1133">Transmembrane helix</keyword>
<dbReference type="Proteomes" id="UP000023152">
    <property type="component" value="Unassembled WGS sequence"/>
</dbReference>
<organism evidence="2 3">
    <name type="scientific">Reticulomyxa filosa</name>
    <dbReference type="NCBI Taxonomy" id="46433"/>
    <lineage>
        <taxon>Eukaryota</taxon>
        <taxon>Sar</taxon>
        <taxon>Rhizaria</taxon>
        <taxon>Retaria</taxon>
        <taxon>Foraminifera</taxon>
        <taxon>Monothalamids</taxon>
        <taxon>Reticulomyxidae</taxon>
        <taxon>Reticulomyxa</taxon>
    </lineage>
</organism>
<evidence type="ECO:0000256" key="1">
    <source>
        <dbReference type="SAM" id="Phobius"/>
    </source>
</evidence>
<dbReference type="AlphaFoldDB" id="X6LIZ2"/>
<name>X6LIZ2_RETFI</name>
<keyword evidence="3" id="KW-1185">Reference proteome</keyword>
<accession>X6LIZ2</accession>
<protein>
    <recommendedName>
        <fullName evidence="4">Transmembrane protein</fullName>
    </recommendedName>
</protein>
<evidence type="ECO:0000313" key="3">
    <source>
        <dbReference type="Proteomes" id="UP000023152"/>
    </source>
</evidence>
<feature type="transmembrane region" description="Helical" evidence="1">
    <location>
        <begin position="78"/>
        <end position="99"/>
    </location>
</feature>
<gene>
    <name evidence="2" type="ORF">RFI_36114</name>
</gene>
<comment type="caution">
    <text evidence="2">The sequence shown here is derived from an EMBL/GenBank/DDBJ whole genome shotgun (WGS) entry which is preliminary data.</text>
</comment>
<evidence type="ECO:0000313" key="2">
    <source>
        <dbReference type="EMBL" id="ETO01326.1"/>
    </source>
</evidence>
<sequence>MNQQVICDKFGVSMKQNGCQCLALQASKQHYLMNWNNLLSELLLRQKGYIECSKYQFIVQDCRMMKTYLSCSFIHTSFLRVLLFHFFFIFPELIFFFLLNSLKNVVFAKLFFLNKNVLTSPFFKKESQLKSAHLEIANVQQAQGLG</sequence>
<keyword evidence="1" id="KW-0812">Transmembrane</keyword>